<dbReference type="OrthoDB" id="1098810at2"/>
<organism evidence="2 3">
    <name type="scientific">Spirosoma telluris</name>
    <dbReference type="NCBI Taxonomy" id="2183553"/>
    <lineage>
        <taxon>Bacteria</taxon>
        <taxon>Pseudomonadati</taxon>
        <taxon>Bacteroidota</taxon>
        <taxon>Cytophagia</taxon>
        <taxon>Cytophagales</taxon>
        <taxon>Cytophagaceae</taxon>
        <taxon>Spirosoma</taxon>
    </lineage>
</organism>
<dbReference type="SUPFAM" id="SSF81301">
    <property type="entry name" value="Nucleotidyltransferase"/>
    <property type="match status" value="1"/>
</dbReference>
<feature type="domain" description="Polymerase nucleotidyl transferase" evidence="1">
    <location>
        <begin position="117"/>
        <end position="153"/>
    </location>
</feature>
<dbReference type="InterPro" id="IPR002934">
    <property type="entry name" value="Polymerase_NTP_transf_dom"/>
</dbReference>
<protein>
    <recommendedName>
        <fullName evidence="1">Polymerase nucleotidyl transferase domain-containing protein</fullName>
    </recommendedName>
</protein>
<evidence type="ECO:0000313" key="2">
    <source>
        <dbReference type="EMBL" id="RAI77352.1"/>
    </source>
</evidence>
<proteinExistence type="predicted"/>
<dbReference type="InterPro" id="IPR043519">
    <property type="entry name" value="NT_sf"/>
</dbReference>
<keyword evidence="3" id="KW-1185">Reference proteome</keyword>
<dbReference type="CDD" id="cd05403">
    <property type="entry name" value="NT_KNTase_like"/>
    <property type="match status" value="1"/>
</dbReference>
<dbReference type="Pfam" id="PF01909">
    <property type="entry name" value="NTP_transf_2"/>
    <property type="match status" value="1"/>
</dbReference>
<dbReference type="RefSeq" id="WP_111347913.1">
    <property type="nucleotide sequence ID" value="NZ_QLII01000001.1"/>
</dbReference>
<comment type="caution">
    <text evidence="2">The sequence shown here is derived from an EMBL/GenBank/DDBJ whole genome shotgun (WGS) entry which is preliminary data.</text>
</comment>
<gene>
    <name evidence="2" type="ORF">HMF3257_30030</name>
</gene>
<dbReference type="EMBL" id="QLII01000001">
    <property type="protein sequence ID" value="RAI77352.1"/>
    <property type="molecule type" value="Genomic_DNA"/>
</dbReference>
<evidence type="ECO:0000313" key="3">
    <source>
        <dbReference type="Proteomes" id="UP000249016"/>
    </source>
</evidence>
<accession>A0A327NQ16</accession>
<name>A0A327NQ16_9BACT</name>
<dbReference type="AlphaFoldDB" id="A0A327NQ16"/>
<evidence type="ECO:0000259" key="1">
    <source>
        <dbReference type="Pfam" id="PF01909"/>
    </source>
</evidence>
<dbReference type="Proteomes" id="UP000249016">
    <property type="component" value="Unassembled WGS sequence"/>
</dbReference>
<reference evidence="2 3" key="1">
    <citation type="submission" date="2018-06" db="EMBL/GenBank/DDBJ databases">
        <title>Spirosoma sp. HMF3257 Genome sequencing and assembly.</title>
        <authorList>
            <person name="Kang H."/>
            <person name="Cha I."/>
            <person name="Kim H."/>
            <person name="Kang J."/>
            <person name="Joh K."/>
        </authorList>
    </citation>
    <scope>NUCLEOTIDE SEQUENCE [LARGE SCALE GENOMIC DNA]</scope>
    <source>
        <strain evidence="2 3">HMF3257</strain>
    </source>
</reference>
<sequence>MKIEKDQIIAGQPVLKVRNFFKRNERFGIETAVYFFNLSKKAAKAICLEFAELDYCQRIPAEEMVPAYRKEVWYELSSLGRSLALARAIPPITRQKADCIVQEFMGRVEEINSNEKYVYKVKKVLLFGSYIRPNATELNDVDIAVELTPKFNDPDVLRKKGAEYTRIAIANGRRFNGWFEQLAFPQTDVKTFLRNKSRYISLHSTDDGVLEETETKQIYPQIMD</sequence>
<dbReference type="Gene3D" id="3.30.460.10">
    <property type="entry name" value="Beta Polymerase, domain 2"/>
    <property type="match status" value="1"/>
</dbReference>
<dbReference type="GO" id="GO:0016779">
    <property type="term" value="F:nucleotidyltransferase activity"/>
    <property type="evidence" value="ECO:0007669"/>
    <property type="project" value="InterPro"/>
</dbReference>